<evidence type="ECO:0000256" key="1">
    <source>
        <dbReference type="SAM" id="MobiDB-lite"/>
    </source>
</evidence>
<feature type="compositionally biased region" description="Low complexity" evidence="1">
    <location>
        <begin position="890"/>
        <end position="914"/>
    </location>
</feature>
<feature type="compositionally biased region" description="Basic and acidic residues" evidence="1">
    <location>
        <begin position="1019"/>
        <end position="1030"/>
    </location>
</feature>
<feature type="compositionally biased region" description="Polar residues" evidence="1">
    <location>
        <begin position="481"/>
        <end position="491"/>
    </location>
</feature>
<dbReference type="Proteomes" id="UP001438707">
    <property type="component" value="Unassembled WGS sequence"/>
</dbReference>
<feature type="compositionally biased region" description="Polar residues" evidence="1">
    <location>
        <begin position="650"/>
        <end position="668"/>
    </location>
</feature>
<reference evidence="2 3" key="1">
    <citation type="journal article" date="2024" name="Nat. Commun.">
        <title>Phylogenomics reveals the evolutionary origins of lichenization in chlorophyte algae.</title>
        <authorList>
            <person name="Puginier C."/>
            <person name="Libourel C."/>
            <person name="Otte J."/>
            <person name="Skaloud P."/>
            <person name="Haon M."/>
            <person name="Grisel S."/>
            <person name="Petersen M."/>
            <person name="Berrin J.G."/>
            <person name="Delaux P.M."/>
            <person name="Dal Grande F."/>
            <person name="Keller J."/>
        </authorList>
    </citation>
    <scope>NUCLEOTIDE SEQUENCE [LARGE SCALE GENOMIC DNA]</scope>
    <source>
        <strain evidence="2 3">SAG 2145</strain>
    </source>
</reference>
<feature type="region of interest" description="Disordered" evidence="1">
    <location>
        <begin position="479"/>
        <end position="499"/>
    </location>
</feature>
<organism evidence="2 3">
    <name type="scientific">Apatococcus lobatus</name>
    <dbReference type="NCBI Taxonomy" id="904363"/>
    <lineage>
        <taxon>Eukaryota</taxon>
        <taxon>Viridiplantae</taxon>
        <taxon>Chlorophyta</taxon>
        <taxon>core chlorophytes</taxon>
        <taxon>Trebouxiophyceae</taxon>
        <taxon>Chlorellales</taxon>
        <taxon>Chlorellaceae</taxon>
        <taxon>Apatococcus</taxon>
    </lineage>
</organism>
<comment type="caution">
    <text evidence="2">The sequence shown here is derived from an EMBL/GenBank/DDBJ whole genome shotgun (WGS) entry which is preliminary data.</text>
</comment>
<feature type="compositionally biased region" description="Polar residues" evidence="1">
    <location>
        <begin position="539"/>
        <end position="560"/>
    </location>
</feature>
<feature type="compositionally biased region" description="Low complexity" evidence="1">
    <location>
        <begin position="684"/>
        <end position="696"/>
    </location>
</feature>
<sequence length="1302" mass="138130">MQQVAQSQQEAAAEAAAEVAEQVMADQQAATLQTQQMLRQLRQELRQQLPGTAADQSQALQRLEAKLSALEGSVLSAGSVAREAAMAAAQAGSSLSGDARDQLEQASLGVARELRGELQRSQSDTSRALSQIQPRLQAMEGAMVGLQEAQVESMRRLTAGLTDAIGEAQLTLQAAVRAEAHASLEPVRRLPQVLAAALPLTDVTIGQVAQAGPLECALSSGERDWLQTTMKQQLEAASEQIIASQAQELTGLKDTRRSLPDAANEIRSSLAPQLARINRGLQELTAFQADVGGRMDNRAVLQRLDILQSSFESAVEQVAAAQPAGSRQGSSSPASDPAFQATVQTLEQSVTSLLDQVEDGRDASLELAEETAALREQIQSMQQPQPPSSLQEAADGPVVQEAVLALARAVQQLEGRSLSRLDDLGAQLRLVGPLSQPDSSGPSTSGAAPETGSGDEVTAGTSGWAASMSHAADISGRLAQQVAQTSASAPQAEQGPGLARSKLEEAAGLQELQQLLQNNPESEGRDSLLSPSSDSWPDTQQQQPGGSSQADAAGSRSVTSPRKRDSRSLPKWLQPSPDLNQAASNPASDRAMSASQMLSDKQLQEQLQQRLRSSGAELDGRSNRQDADRDQQASFSEQEAMQPSDRRESQPSSDPAFQNAPSPSNTADAGTKDAAFQRMQALLTSQYGSSGSVSTSINDAKAEPTPSSLPSFTTEALEVADRQSSRPGYSEGSEHTPPEAAERGGEGISEGRSQQAEPSDGSRQGKDFASWLAGHSSNASPLLVDELLFAAGQAAGPADESQRQPGQLLDGTSRLPDQSFTDENSSPSDAATADRRTGIQQSGLSWNGADEPVEASVSPISTDLNSTAASASSAVSTRALQQNDLPSPGSQSRLCQPLQQQQASQTQQGDSAASMSMQSELSQQGSIEPTPRPGRLSQADFIAEQDGPLSPTADDAAQGLPARGPSKGHLSPWDRSMADSRAGSEANSTYLDAAADSSSAFQSNGYNRNSPDEYPMTESESRRPGSKVRDPWGMPNANEDSRGGVQQGTEGPGRAEMQEGKRLLAEGRARRREGLAWGEADRALAAACASFQTAAKATPNQASILGNWGNALMEYGQLKADYRDSVASTPTATLEEEQALLDASKNLRCEAIDLLRLAGRRYKRAFEIAEDADRRNDSNRALQNWMQSIILRAGLAAEPQEARRLYENACEKAKALLEDEPQNVTAWRAHGQGLLQLGLLLRSSETDRAQAYLQDAEACLLSALDLGQDDPAMEVEVQAQLQQLQDLQNQRSDVLTPSYAAL</sequence>
<feature type="compositionally biased region" description="Polar residues" evidence="1">
    <location>
        <begin position="880"/>
        <end position="889"/>
    </location>
</feature>
<feature type="compositionally biased region" description="Polar residues" evidence="1">
    <location>
        <begin position="705"/>
        <end position="714"/>
    </location>
</feature>
<feature type="compositionally biased region" description="Low complexity" evidence="1">
    <location>
        <begin position="866"/>
        <end position="879"/>
    </location>
</feature>
<feature type="compositionally biased region" description="Basic and acidic residues" evidence="1">
    <location>
        <begin position="618"/>
        <end position="631"/>
    </location>
</feature>
<feature type="compositionally biased region" description="Low complexity" evidence="1">
    <location>
        <begin position="527"/>
        <end position="538"/>
    </location>
</feature>
<feature type="compositionally biased region" description="Polar residues" evidence="1">
    <location>
        <begin position="915"/>
        <end position="927"/>
    </location>
</feature>
<feature type="compositionally biased region" description="Polar residues" evidence="1">
    <location>
        <begin position="632"/>
        <end position="641"/>
    </location>
</feature>
<feature type="region of interest" description="Disordered" evidence="1">
    <location>
        <begin position="519"/>
        <end position="773"/>
    </location>
</feature>
<dbReference type="EMBL" id="JALJOS010000015">
    <property type="protein sequence ID" value="KAK9830671.1"/>
    <property type="molecule type" value="Genomic_DNA"/>
</dbReference>
<gene>
    <name evidence="2" type="ORF">WJX74_001810</name>
</gene>
<feature type="compositionally biased region" description="Basic and acidic residues" evidence="1">
    <location>
        <begin position="732"/>
        <end position="745"/>
    </location>
</feature>
<accession>A0AAW1RA65</accession>
<evidence type="ECO:0000313" key="2">
    <source>
        <dbReference type="EMBL" id="KAK9830671.1"/>
    </source>
</evidence>
<evidence type="ECO:0000313" key="3">
    <source>
        <dbReference type="Proteomes" id="UP001438707"/>
    </source>
</evidence>
<protein>
    <submittedName>
        <fullName evidence="2">Uncharacterized protein</fullName>
    </submittedName>
</protein>
<dbReference type="SUPFAM" id="SSF48452">
    <property type="entry name" value="TPR-like"/>
    <property type="match status" value="1"/>
</dbReference>
<dbReference type="InterPro" id="IPR011990">
    <property type="entry name" value="TPR-like_helical_dom_sf"/>
</dbReference>
<feature type="compositionally biased region" description="Polar residues" evidence="1">
    <location>
        <begin position="436"/>
        <end position="446"/>
    </location>
</feature>
<keyword evidence="3" id="KW-1185">Reference proteome</keyword>
<name>A0AAW1RA65_9CHLO</name>
<feature type="region of interest" description="Disordered" evidence="1">
    <location>
        <begin position="431"/>
        <end position="461"/>
    </location>
</feature>
<feature type="compositionally biased region" description="Polar residues" evidence="1">
    <location>
        <begin position="815"/>
        <end position="829"/>
    </location>
</feature>
<feature type="region of interest" description="Disordered" evidence="1">
    <location>
        <begin position="793"/>
        <end position="1060"/>
    </location>
</feature>
<feature type="region of interest" description="Disordered" evidence="1">
    <location>
        <begin position="1"/>
        <end position="20"/>
    </location>
</feature>
<feature type="compositionally biased region" description="Polar residues" evidence="1">
    <location>
        <begin position="577"/>
        <end position="601"/>
    </location>
</feature>
<proteinExistence type="predicted"/>